<keyword evidence="1" id="KW-0812">Transmembrane</keyword>
<gene>
    <name evidence="2" type="ORF">H3N35_05620</name>
</gene>
<feature type="transmembrane region" description="Helical" evidence="1">
    <location>
        <begin position="47"/>
        <end position="64"/>
    </location>
</feature>
<evidence type="ECO:0000313" key="2">
    <source>
        <dbReference type="EMBL" id="WDE12937.1"/>
    </source>
</evidence>
<proteinExistence type="predicted"/>
<dbReference type="Proteomes" id="UP001215231">
    <property type="component" value="Chromosome"/>
</dbReference>
<keyword evidence="1" id="KW-1133">Transmembrane helix</keyword>
<accession>A0ABY7VHP4</accession>
<keyword evidence="1" id="KW-0472">Membrane</keyword>
<reference evidence="2 3" key="1">
    <citation type="journal article" date="2022" name="Mar. Drugs">
        <title>Bioassay-Guided Fractionation Leads to the Detection of Cholic Acid Generated by the Rare Thalassomonas sp.</title>
        <authorList>
            <person name="Pheiffer F."/>
            <person name="Schneider Y.K."/>
            <person name="Hansen E.H."/>
            <person name="Andersen J.H."/>
            <person name="Isaksson J."/>
            <person name="Busche T."/>
            <person name="R C."/>
            <person name="Kalinowski J."/>
            <person name="Zyl L.V."/>
            <person name="Trindade M."/>
        </authorList>
    </citation>
    <scope>NUCLEOTIDE SEQUENCE [LARGE SCALE GENOMIC DNA]</scope>
    <source>
        <strain evidence="2 3">A5K-61T</strain>
    </source>
</reference>
<feature type="transmembrane region" description="Helical" evidence="1">
    <location>
        <begin position="20"/>
        <end position="40"/>
    </location>
</feature>
<name>A0ABY7VHP4_9GAMM</name>
<organism evidence="2 3">
    <name type="scientific">Thalassomonas haliotis</name>
    <dbReference type="NCBI Taxonomy" id="485448"/>
    <lineage>
        <taxon>Bacteria</taxon>
        <taxon>Pseudomonadati</taxon>
        <taxon>Pseudomonadota</taxon>
        <taxon>Gammaproteobacteria</taxon>
        <taxon>Alteromonadales</taxon>
        <taxon>Colwelliaceae</taxon>
        <taxon>Thalassomonas</taxon>
    </lineage>
</organism>
<sequence>MDTIVLFFQALSQLSMMEGIMVLLPLIGTFIAGLALTFMSKHLYTRMAFALLTLGVLFAAPFSANLQVSTLVQTEQIRQDALKYQDSLERHFNLLTGDAKSRHETVNSRLMEKFNRLDTGQKEVIELLAEVVADANKRLVSQMEQQTRTLDDLISDSEGYLSDKVSSASVDVIGHMARPQGLPDGKVIKGDREMSALLNQQTRVLSQSIASLSGKFKAELGKEMARQDEHNQQVSRDLLRVSTQIKQINRMLATYQATPAISRLKEKSGSADGVGGRSGQ</sequence>
<dbReference type="RefSeq" id="WP_274053266.1">
    <property type="nucleotide sequence ID" value="NZ_CP059693.1"/>
</dbReference>
<evidence type="ECO:0000256" key="1">
    <source>
        <dbReference type="SAM" id="Phobius"/>
    </source>
</evidence>
<keyword evidence="3" id="KW-1185">Reference proteome</keyword>
<protein>
    <submittedName>
        <fullName evidence="2">Uncharacterized protein</fullName>
    </submittedName>
</protein>
<evidence type="ECO:0000313" key="3">
    <source>
        <dbReference type="Proteomes" id="UP001215231"/>
    </source>
</evidence>
<dbReference type="EMBL" id="CP059693">
    <property type="protein sequence ID" value="WDE12937.1"/>
    <property type="molecule type" value="Genomic_DNA"/>
</dbReference>